<evidence type="ECO:0000259" key="1">
    <source>
        <dbReference type="SMART" id="SM00198"/>
    </source>
</evidence>
<dbReference type="PROSITE" id="PS01009">
    <property type="entry name" value="CRISP_1"/>
    <property type="match status" value="1"/>
</dbReference>
<dbReference type="InterPro" id="IPR014044">
    <property type="entry name" value="CAP_dom"/>
</dbReference>
<dbReference type="PANTHER" id="PTHR10334">
    <property type="entry name" value="CYSTEINE-RICH SECRETORY PROTEIN-RELATED"/>
    <property type="match status" value="1"/>
</dbReference>
<sequence length="154" mass="17409">RTCKYRMVGQNVFYDFTNNSSPAWERAFQRWYDEVDNMVVMRVYGFDDPHKILGHYTQMVWANTTAIGCGAVHYNTTYEGVEYTNAKIYVCNYGPGGNIYTSRMYNITCTTPTLPLLCTTGLTPASDCDEETDDNLCNLNVGLCGGPEPLVNRH</sequence>
<name>A0AAV2Q7L6_MEGNR</name>
<feature type="domain" description="SCP" evidence="1">
    <location>
        <begin position="1"/>
        <end position="101"/>
    </location>
</feature>
<gene>
    <name evidence="2" type="ORF">MNOR_LOCUS8418</name>
</gene>
<protein>
    <recommendedName>
        <fullName evidence="1">SCP domain-containing protein</fullName>
    </recommendedName>
</protein>
<dbReference type="InterPro" id="IPR001283">
    <property type="entry name" value="CRISP-related"/>
</dbReference>
<evidence type="ECO:0000313" key="3">
    <source>
        <dbReference type="Proteomes" id="UP001497623"/>
    </source>
</evidence>
<dbReference type="Proteomes" id="UP001497623">
    <property type="component" value="Unassembled WGS sequence"/>
</dbReference>
<proteinExistence type="predicted"/>
<accession>A0AAV2Q7L6</accession>
<dbReference type="AlphaFoldDB" id="A0AAV2Q7L6"/>
<reference evidence="2 3" key="1">
    <citation type="submission" date="2024-05" db="EMBL/GenBank/DDBJ databases">
        <authorList>
            <person name="Wallberg A."/>
        </authorList>
    </citation>
    <scope>NUCLEOTIDE SEQUENCE [LARGE SCALE GENOMIC DNA]</scope>
</reference>
<dbReference type="SUPFAM" id="SSF55797">
    <property type="entry name" value="PR-1-like"/>
    <property type="match status" value="1"/>
</dbReference>
<dbReference type="InterPro" id="IPR035940">
    <property type="entry name" value="CAP_sf"/>
</dbReference>
<dbReference type="SMART" id="SM00198">
    <property type="entry name" value="SCP"/>
    <property type="match status" value="1"/>
</dbReference>
<keyword evidence="3" id="KW-1185">Reference proteome</keyword>
<evidence type="ECO:0000313" key="2">
    <source>
        <dbReference type="EMBL" id="CAL4071030.1"/>
    </source>
</evidence>
<dbReference type="GO" id="GO:0005576">
    <property type="term" value="C:extracellular region"/>
    <property type="evidence" value="ECO:0007669"/>
    <property type="project" value="InterPro"/>
</dbReference>
<dbReference type="EMBL" id="CAXKWB010003910">
    <property type="protein sequence ID" value="CAL4071030.1"/>
    <property type="molecule type" value="Genomic_DNA"/>
</dbReference>
<feature type="non-terminal residue" evidence="2">
    <location>
        <position position="1"/>
    </location>
</feature>
<dbReference type="Gene3D" id="3.40.33.10">
    <property type="entry name" value="CAP"/>
    <property type="match status" value="1"/>
</dbReference>
<organism evidence="2 3">
    <name type="scientific">Meganyctiphanes norvegica</name>
    <name type="common">Northern krill</name>
    <name type="synonym">Thysanopoda norvegica</name>
    <dbReference type="NCBI Taxonomy" id="48144"/>
    <lineage>
        <taxon>Eukaryota</taxon>
        <taxon>Metazoa</taxon>
        <taxon>Ecdysozoa</taxon>
        <taxon>Arthropoda</taxon>
        <taxon>Crustacea</taxon>
        <taxon>Multicrustacea</taxon>
        <taxon>Malacostraca</taxon>
        <taxon>Eumalacostraca</taxon>
        <taxon>Eucarida</taxon>
        <taxon>Euphausiacea</taxon>
        <taxon>Euphausiidae</taxon>
        <taxon>Meganyctiphanes</taxon>
    </lineage>
</organism>
<comment type="caution">
    <text evidence="2">The sequence shown here is derived from an EMBL/GenBank/DDBJ whole genome shotgun (WGS) entry which is preliminary data.</text>
</comment>
<dbReference type="PROSITE" id="PS01010">
    <property type="entry name" value="CRISP_2"/>
    <property type="match status" value="1"/>
</dbReference>
<dbReference type="InterPro" id="IPR018244">
    <property type="entry name" value="Allrgn_V5/Tpx1_CS"/>
</dbReference>
<dbReference type="PRINTS" id="PR00837">
    <property type="entry name" value="V5TPXLIKE"/>
</dbReference>
<dbReference type="Pfam" id="PF00188">
    <property type="entry name" value="CAP"/>
    <property type="match status" value="1"/>
</dbReference>